<sequence>MSAIVKIEEKTVTAFACEDFSKVRNDVCYMGENPKDADEIALGSAFEENIKIGDTVSVTVDGITKSFQVTGFVQSVNLQGELCELSIEGYNSLFNQNQTPYLYVYLENAENASSSPAKTEKLLSLKKTKLPKIQSTYQAYSPS</sequence>
<dbReference type="Proteomes" id="UP000236726">
    <property type="component" value="Unassembled WGS sequence"/>
</dbReference>
<evidence type="ECO:0000313" key="2">
    <source>
        <dbReference type="Proteomes" id="UP000236726"/>
    </source>
</evidence>
<name>A0A1H5UP60_9FIRM</name>
<protein>
    <submittedName>
        <fullName evidence="1">Uncharacterized protein</fullName>
    </submittedName>
</protein>
<accession>A0A1H5UP60</accession>
<proteinExistence type="predicted"/>
<dbReference type="EMBL" id="FNUL01000008">
    <property type="protein sequence ID" value="SEF76829.1"/>
    <property type="molecule type" value="Genomic_DNA"/>
</dbReference>
<keyword evidence="2" id="KW-1185">Reference proteome</keyword>
<evidence type="ECO:0000313" key="1">
    <source>
        <dbReference type="EMBL" id="SEF76829.1"/>
    </source>
</evidence>
<reference evidence="1 2" key="1">
    <citation type="submission" date="2016-10" db="EMBL/GenBank/DDBJ databases">
        <authorList>
            <person name="de Groot N.N."/>
        </authorList>
    </citation>
    <scope>NUCLEOTIDE SEQUENCE [LARGE SCALE GENOMIC DNA]</scope>
    <source>
        <strain evidence="1 2">D15d</strain>
    </source>
</reference>
<organism evidence="1 2">
    <name type="scientific">Lachnospira multipara</name>
    <dbReference type="NCBI Taxonomy" id="28051"/>
    <lineage>
        <taxon>Bacteria</taxon>
        <taxon>Bacillati</taxon>
        <taxon>Bacillota</taxon>
        <taxon>Clostridia</taxon>
        <taxon>Lachnospirales</taxon>
        <taxon>Lachnospiraceae</taxon>
        <taxon>Lachnospira</taxon>
    </lineage>
</organism>
<gene>
    <name evidence="1" type="ORF">SAMN05216537_10813</name>
</gene>
<dbReference type="RefSeq" id="WP_103952793.1">
    <property type="nucleotide sequence ID" value="NZ_FNUL01000008.1"/>
</dbReference>
<dbReference type="AlphaFoldDB" id="A0A1H5UP60"/>